<dbReference type="EMBL" id="JACCAC010000001">
    <property type="protein sequence ID" value="NYG56820.1"/>
    <property type="molecule type" value="Genomic_DNA"/>
</dbReference>
<dbReference type="Proteomes" id="UP000544110">
    <property type="component" value="Unassembled WGS sequence"/>
</dbReference>
<keyword evidence="2" id="KW-0812">Transmembrane</keyword>
<comment type="caution">
    <text evidence="3">The sequence shown here is derived from an EMBL/GenBank/DDBJ whole genome shotgun (WGS) entry which is preliminary data.</text>
</comment>
<dbReference type="AlphaFoldDB" id="A0A7Y9UVE8"/>
<evidence type="ECO:0000256" key="1">
    <source>
        <dbReference type="SAM" id="MobiDB-lite"/>
    </source>
</evidence>
<evidence type="ECO:0000313" key="4">
    <source>
        <dbReference type="Proteomes" id="UP000544110"/>
    </source>
</evidence>
<protein>
    <submittedName>
        <fullName evidence="3">Uncharacterized protein</fullName>
    </submittedName>
</protein>
<name>A0A7Y9UVE8_9ACTN</name>
<keyword evidence="2" id="KW-0472">Membrane</keyword>
<sequence length="245" mass="25061">MHDQTHSFQPGQPGQPSWPAHVAGRTGAAIRSGAVPAARRLLEETRGADERQVAVTRVALGRLLQEDGRRGLSHPTDPRLLRPGVGGSVAGVLVAGTFTAVPVVALTAMGVGPFAADEPVLADPAAPLGLDADWSMGAGVEETGGAGDLVTWVFGAFAVLGLLLLLAALAGLAGRVRALLVGARLERQGRAALAALPGGAVAAGEDDAVVEALYPRFAGMLTWTLPRRRGSTLHDHDPVDRPAAG</sequence>
<keyword evidence="2" id="KW-1133">Transmembrane helix</keyword>
<reference evidence="3 4" key="1">
    <citation type="submission" date="2020-07" db="EMBL/GenBank/DDBJ databases">
        <title>Sequencing the genomes of 1000 actinobacteria strains.</title>
        <authorList>
            <person name="Klenk H.-P."/>
        </authorList>
    </citation>
    <scope>NUCLEOTIDE SEQUENCE [LARGE SCALE GENOMIC DNA]</scope>
    <source>
        <strain evidence="3 4">DSM 24552</strain>
    </source>
</reference>
<feature type="compositionally biased region" description="Polar residues" evidence="1">
    <location>
        <begin position="1"/>
        <end position="15"/>
    </location>
</feature>
<feature type="transmembrane region" description="Helical" evidence="2">
    <location>
        <begin position="149"/>
        <end position="174"/>
    </location>
</feature>
<dbReference type="RefSeq" id="WP_179519011.1">
    <property type="nucleotide sequence ID" value="NZ_JACCAC010000001.1"/>
</dbReference>
<proteinExistence type="predicted"/>
<keyword evidence="4" id="KW-1185">Reference proteome</keyword>
<feature type="region of interest" description="Disordered" evidence="1">
    <location>
        <begin position="1"/>
        <end position="24"/>
    </location>
</feature>
<organism evidence="3 4">
    <name type="scientific">Nocardioides perillae</name>
    <dbReference type="NCBI Taxonomy" id="1119534"/>
    <lineage>
        <taxon>Bacteria</taxon>
        <taxon>Bacillati</taxon>
        <taxon>Actinomycetota</taxon>
        <taxon>Actinomycetes</taxon>
        <taxon>Propionibacteriales</taxon>
        <taxon>Nocardioidaceae</taxon>
        <taxon>Nocardioides</taxon>
    </lineage>
</organism>
<gene>
    <name evidence="3" type="ORF">BJ989_003124</name>
</gene>
<evidence type="ECO:0000256" key="2">
    <source>
        <dbReference type="SAM" id="Phobius"/>
    </source>
</evidence>
<accession>A0A7Y9UVE8</accession>
<feature type="transmembrane region" description="Helical" evidence="2">
    <location>
        <begin position="89"/>
        <end position="111"/>
    </location>
</feature>
<evidence type="ECO:0000313" key="3">
    <source>
        <dbReference type="EMBL" id="NYG56820.1"/>
    </source>
</evidence>